<dbReference type="PANTHER" id="PTHR46900">
    <property type="entry name" value="TYROSINE-PROTEIN PHOSPHATASE NON-RECEPTOR TYPE 13"/>
    <property type="match status" value="1"/>
</dbReference>
<dbReference type="PANTHER" id="PTHR46900:SF2">
    <property type="entry name" value="TYROSINE-PROTEIN PHOSPHATASE NON-RECEPTOR TYPE 13"/>
    <property type="match status" value="1"/>
</dbReference>
<dbReference type="Proteomes" id="UP000230750">
    <property type="component" value="Unassembled WGS sequence"/>
</dbReference>
<feature type="domain" description="PDZ" evidence="2">
    <location>
        <begin position="90"/>
        <end position="177"/>
    </location>
</feature>
<feature type="region of interest" description="Disordered" evidence="1">
    <location>
        <begin position="371"/>
        <end position="753"/>
    </location>
</feature>
<dbReference type="STRING" id="307972.A0A2G8LNN9"/>
<dbReference type="AlphaFoldDB" id="A0A2G8LNN9"/>
<dbReference type="InterPro" id="IPR001478">
    <property type="entry name" value="PDZ"/>
</dbReference>
<feature type="non-terminal residue" evidence="3">
    <location>
        <position position="1012"/>
    </location>
</feature>
<feature type="region of interest" description="Disordered" evidence="1">
    <location>
        <begin position="13"/>
        <end position="80"/>
    </location>
</feature>
<evidence type="ECO:0000259" key="2">
    <source>
        <dbReference type="PROSITE" id="PS50106"/>
    </source>
</evidence>
<dbReference type="EMBL" id="MRZV01000023">
    <property type="protein sequence ID" value="PIK61869.1"/>
    <property type="molecule type" value="Genomic_DNA"/>
</dbReference>
<dbReference type="CDD" id="cd06696">
    <property type="entry name" value="PDZ4_PTPN13-like"/>
    <property type="match status" value="1"/>
</dbReference>
<feature type="domain" description="PDZ" evidence="2">
    <location>
        <begin position="287"/>
        <end position="368"/>
    </location>
</feature>
<feature type="compositionally biased region" description="Basic and acidic residues" evidence="1">
    <location>
        <begin position="842"/>
        <end position="858"/>
    </location>
</feature>
<feature type="compositionally biased region" description="Polar residues" evidence="1">
    <location>
        <begin position="464"/>
        <end position="487"/>
    </location>
</feature>
<accession>A0A2G8LNN9</accession>
<feature type="compositionally biased region" description="Basic and acidic residues" evidence="1">
    <location>
        <begin position="14"/>
        <end position="27"/>
    </location>
</feature>
<reference evidence="3 4" key="1">
    <citation type="journal article" date="2017" name="PLoS Biol.">
        <title>The sea cucumber genome provides insights into morphological evolution and visceral regeneration.</title>
        <authorList>
            <person name="Zhang X."/>
            <person name="Sun L."/>
            <person name="Yuan J."/>
            <person name="Sun Y."/>
            <person name="Gao Y."/>
            <person name="Zhang L."/>
            <person name="Li S."/>
            <person name="Dai H."/>
            <person name="Hamel J.F."/>
            <person name="Liu C."/>
            <person name="Yu Y."/>
            <person name="Liu S."/>
            <person name="Lin W."/>
            <person name="Guo K."/>
            <person name="Jin S."/>
            <person name="Xu P."/>
            <person name="Storey K.B."/>
            <person name="Huan P."/>
            <person name="Zhang T."/>
            <person name="Zhou Y."/>
            <person name="Zhang J."/>
            <person name="Lin C."/>
            <person name="Li X."/>
            <person name="Xing L."/>
            <person name="Huo D."/>
            <person name="Sun M."/>
            <person name="Wang L."/>
            <person name="Mercier A."/>
            <person name="Li F."/>
            <person name="Yang H."/>
            <person name="Xiang J."/>
        </authorList>
    </citation>
    <scope>NUCLEOTIDE SEQUENCE [LARGE SCALE GENOMIC DNA]</scope>
    <source>
        <strain evidence="3">Shaxun</strain>
        <tissue evidence="3">Muscle</tissue>
    </source>
</reference>
<feature type="compositionally biased region" description="Basic and acidic residues" evidence="1">
    <location>
        <begin position="639"/>
        <end position="672"/>
    </location>
</feature>
<feature type="compositionally biased region" description="Acidic residues" evidence="1">
    <location>
        <begin position="403"/>
        <end position="418"/>
    </location>
</feature>
<feature type="compositionally biased region" description="Low complexity" evidence="1">
    <location>
        <begin position="870"/>
        <end position="881"/>
    </location>
</feature>
<protein>
    <recommendedName>
        <fullName evidence="2">PDZ domain-containing protein</fullName>
    </recommendedName>
</protein>
<feature type="compositionally biased region" description="Basic and acidic residues" evidence="1">
    <location>
        <begin position="548"/>
        <end position="573"/>
    </location>
</feature>
<dbReference type="SUPFAM" id="SSF50156">
    <property type="entry name" value="PDZ domain-like"/>
    <property type="match status" value="2"/>
</dbReference>
<feature type="region of interest" description="Disordered" evidence="1">
    <location>
        <begin position="787"/>
        <end position="1012"/>
    </location>
</feature>
<gene>
    <name evidence="3" type="ORF">BSL78_01200</name>
</gene>
<proteinExistence type="predicted"/>
<feature type="compositionally biased region" description="Polar residues" evidence="1">
    <location>
        <begin position="71"/>
        <end position="80"/>
    </location>
</feature>
<feature type="compositionally biased region" description="Basic and acidic residues" evidence="1">
    <location>
        <begin position="45"/>
        <end position="55"/>
    </location>
</feature>
<feature type="compositionally biased region" description="Basic and acidic residues" evidence="1">
    <location>
        <begin position="440"/>
        <end position="463"/>
    </location>
</feature>
<feature type="region of interest" description="Disordered" evidence="1">
    <location>
        <begin position="236"/>
        <end position="262"/>
    </location>
</feature>
<feature type="compositionally biased region" description="Low complexity" evidence="1">
    <location>
        <begin position="238"/>
        <end position="247"/>
    </location>
</feature>
<feature type="compositionally biased region" description="Acidic residues" evidence="1">
    <location>
        <begin position="494"/>
        <end position="523"/>
    </location>
</feature>
<dbReference type="Pfam" id="PF00595">
    <property type="entry name" value="PDZ"/>
    <property type="match status" value="2"/>
</dbReference>
<dbReference type="PROSITE" id="PS50106">
    <property type="entry name" value="PDZ"/>
    <property type="match status" value="2"/>
</dbReference>
<evidence type="ECO:0000313" key="3">
    <source>
        <dbReference type="EMBL" id="PIK61869.1"/>
    </source>
</evidence>
<name>A0A2G8LNN9_STIJA</name>
<dbReference type="SMART" id="SM00228">
    <property type="entry name" value="PDZ"/>
    <property type="match status" value="2"/>
</dbReference>
<keyword evidence="4" id="KW-1185">Reference proteome</keyword>
<dbReference type="OrthoDB" id="9937357at2759"/>
<feature type="compositionally biased region" description="Polar residues" evidence="1">
    <location>
        <begin position="831"/>
        <end position="841"/>
    </location>
</feature>
<evidence type="ECO:0000313" key="4">
    <source>
        <dbReference type="Proteomes" id="UP000230750"/>
    </source>
</evidence>
<feature type="compositionally biased region" description="Basic and acidic residues" evidence="1">
    <location>
        <begin position="419"/>
        <end position="430"/>
    </location>
</feature>
<sequence length="1012" mass="111527">MLRARRRLLILSQSHEKPFDSGRKPLEIEPSILPVMEEEPSELDGISRRRSREELNQSENPKSFPSPPPETNDQSSYQPTMVTMDNNCFEAELSKDVRGLGFSIQGGVGAHKDPRLCTARIKKIFPGQAAAKSGLLEEGDIILAVNGEHIHNAVHSDVVAKLRACARTFRLLICRPSQEELDTLLQQNSTLNYSKDKLILSFICNRRERQRNHCCREILLRGKTSSHLTVTPRARVTSPISSPLLSPTGKSEMTSPHNSSIEFGSNELLSVSESSPRRALQNDDTTEVTLVKPVRGGLGFTVAGGVNTGGCYIKDIITDPALSDGRLMKGDKILRVNGKDTTKMNHFEAVTFLRMTPREVTLTIKRPVNRYDLASPSPEKHPPASVAGINSDAVSSRATPPPAEEDKDDIEEEVSDDNEPLRTDEIERLTPKHVLVKSKAPTETREVPRDQLQERSDQLDLKDSLTSTNATKLKQRDNQAATQNTLNGKKPTQEDSDIDLGDLSAEDSWEDLSSENDSGEDLDAILAALNPLQAAKEEQLKKNVHVTTKTDKDKLEPTSQTEDKQNVEEKVTANEDDVSTKTSNEMNMEPPPVPEAPPPPLSPTTDHSFTPPLLPNSSSGESLDACEERPEDETVNQSLRREMDKMSLRDGDGEPRGEEDESRNSEKRRQEEDAVEQSVLDDLLNQDDSIDDITFADMLSSGDDYDEEESDLPEEEEETDLPVKAEKYVGNVAERQNQDESNKDLNLLKNDSVSRANILSSPRKSLDSDLLIKDVAQLSVSDQLSMLAPSPVVVNPPTRKLIPPPPDQTDSISDSEASSSLALPSIEDDATQNLPPCSQRSVKAEEKATKETSQERTEASPPSLDDSIASEFSVSGEFSFGDDVLPMPSSPKDEKSVGGERKEPPEVAEKVWRKDRSDVIPKPAVSQSIPQRNQRDNDSGNENSGEESLHDGDQLVQNSPVLPEDHDDSEPLGKTFSGNALPDRSRATHSENFSAGDALPPILGQSERKREI</sequence>
<dbReference type="InterPro" id="IPR052074">
    <property type="entry name" value="NonRcpt_TyrProt_Phosphatase"/>
</dbReference>
<evidence type="ECO:0000256" key="1">
    <source>
        <dbReference type="SAM" id="MobiDB-lite"/>
    </source>
</evidence>
<feature type="compositionally biased region" description="Acidic residues" evidence="1">
    <location>
        <begin position="703"/>
        <end position="720"/>
    </location>
</feature>
<comment type="caution">
    <text evidence="3">The sequence shown here is derived from an EMBL/GenBank/DDBJ whole genome shotgun (WGS) entry which is preliminary data.</text>
</comment>
<organism evidence="3 4">
    <name type="scientific">Stichopus japonicus</name>
    <name type="common">Sea cucumber</name>
    <dbReference type="NCBI Taxonomy" id="307972"/>
    <lineage>
        <taxon>Eukaryota</taxon>
        <taxon>Metazoa</taxon>
        <taxon>Echinodermata</taxon>
        <taxon>Eleutherozoa</taxon>
        <taxon>Echinozoa</taxon>
        <taxon>Holothuroidea</taxon>
        <taxon>Aspidochirotacea</taxon>
        <taxon>Aspidochirotida</taxon>
        <taxon>Stichopodidae</taxon>
        <taxon>Apostichopus</taxon>
    </lineage>
</organism>
<dbReference type="InterPro" id="IPR036034">
    <property type="entry name" value="PDZ_sf"/>
</dbReference>
<feature type="compositionally biased region" description="Pro residues" evidence="1">
    <location>
        <begin position="589"/>
        <end position="602"/>
    </location>
</feature>
<feature type="compositionally biased region" description="Low complexity" evidence="1">
    <location>
        <begin position="810"/>
        <end position="825"/>
    </location>
</feature>
<dbReference type="Gene3D" id="2.30.42.10">
    <property type="match status" value="2"/>
</dbReference>
<feature type="compositionally biased region" description="Basic and acidic residues" evidence="1">
    <location>
        <begin position="891"/>
        <end position="919"/>
    </location>
</feature>
<feature type="compositionally biased region" description="Polar residues" evidence="1">
    <location>
        <begin position="248"/>
        <end position="262"/>
    </location>
</feature>